<dbReference type="PANTHER" id="PTHR13887:SF41">
    <property type="entry name" value="THIOREDOXIN SUPERFAMILY PROTEIN"/>
    <property type="match status" value="1"/>
</dbReference>
<gene>
    <name evidence="2" type="ORF">UFOPK2214_00727</name>
</gene>
<proteinExistence type="predicted"/>
<evidence type="ECO:0000259" key="1">
    <source>
        <dbReference type="Pfam" id="PF01323"/>
    </source>
</evidence>
<dbReference type="EMBL" id="CAEZWJ010000017">
    <property type="protein sequence ID" value="CAB4653028.1"/>
    <property type="molecule type" value="Genomic_DNA"/>
</dbReference>
<feature type="domain" description="DSBA-like thioredoxin" evidence="1">
    <location>
        <begin position="23"/>
        <end position="229"/>
    </location>
</feature>
<sequence length="235" mass="25895">MAQNVDAVSPIELMSPIVALVRVEIWSDVVCPWCFIGKRRFDNAVAQLREKGVTEPIEIVFKAYQLDPTAPVGAPTPVVDAYAKKFGGRERAEQILQHVTSVAAGDDITFNMDIALRANTILCHRALHWVLENHGAEAQVTFKENLLSAYFTEGLDVGDMEVVLSRAAECGYDVDAIRTWLESGGGLAEVQQDIQGAIDREVTGVPAFFIDDKYFIPGAQETDVFVKVLERILSL</sequence>
<dbReference type="InterPro" id="IPR036249">
    <property type="entry name" value="Thioredoxin-like_sf"/>
</dbReference>
<name>A0A6J6KVY9_9ZZZZ</name>
<accession>A0A6J6KVY9</accession>
<dbReference type="InterPro" id="IPR001853">
    <property type="entry name" value="DSBA-like_thioredoxin_dom"/>
</dbReference>
<protein>
    <submittedName>
        <fullName evidence="2">Unannotated protein</fullName>
    </submittedName>
</protein>
<dbReference type="Gene3D" id="3.40.30.10">
    <property type="entry name" value="Glutaredoxin"/>
    <property type="match status" value="1"/>
</dbReference>
<dbReference type="PANTHER" id="PTHR13887">
    <property type="entry name" value="GLUTATHIONE S-TRANSFERASE KAPPA"/>
    <property type="match status" value="1"/>
</dbReference>
<organism evidence="2">
    <name type="scientific">freshwater metagenome</name>
    <dbReference type="NCBI Taxonomy" id="449393"/>
    <lineage>
        <taxon>unclassified sequences</taxon>
        <taxon>metagenomes</taxon>
        <taxon>ecological metagenomes</taxon>
    </lineage>
</organism>
<dbReference type="Pfam" id="PF01323">
    <property type="entry name" value="DSBA"/>
    <property type="match status" value="1"/>
</dbReference>
<reference evidence="2" key="1">
    <citation type="submission" date="2020-05" db="EMBL/GenBank/DDBJ databases">
        <authorList>
            <person name="Chiriac C."/>
            <person name="Salcher M."/>
            <person name="Ghai R."/>
            <person name="Kavagutti S V."/>
        </authorList>
    </citation>
    <scope>NUCLEOTIDE SEQUENCE</scope>
</reference>
<evidence type="ECO:0000313" key="2">
    <source>
        <dbReference type="EMBL" id="CAB4653028.1"/>
    </source>
</evidence>
<dbReference type="CDD" id="cd03024">
    <property type="entry name" value="DsbA_FrnE"/>
    <property type="match status" value="1"/>
</dbReference>
<dbReference type="AlphaFoldDB" id="A0A6J6KVY9"/>
<dbReference type="GO" id="GO:0016491">
    <property type="term" value="F:oxidoreductase activity"/>
    <property type="evidence" value="ECO:0007669"/>
    <property type="project" value="InterPro"/>
</dbReference>
<dbReference type="SUPFAM" id="SSF52833">
    <property type="entry name" value="Thioredoxin-like"/>
    <property type="match status" value="1"/>
</dbReference>